<protein>
    <submittedName>
        <fullName evidence="3">Uncharacterized protein</fullName>
    </submittedName>
</protein>
<keyword evidence="4" id="KW-1185">Reference proteome</keyword>
<keyword evidence="1" id="KW-0193">Cuticle</keyword>
<accession>A0A182TJ29</accession>
<dbReference type="EnsemblMetazoa" id="AMEC003210-RA">
    <property type="protein sequence ID" value="AMEC003210-PA"/>
    <property type="gene ID" value="AMEC003210"/>
</dbReference>
<dbReference type="PANTHER" id="PTHR10380">
    <property type="entry name" value="CUTICLE PROTEIN"/>
    <property type="match status" value="1"/>
</dbReference>
<dbReference type="AlphaFoldDB" id="A0A182TJ29"/>
<evidence type="ECO:0000313" key="4">
    <source>
        <dbReference type="Proteomes" id="UP000075902"/>
    </source>
</evidence>
<feature type="chain" id="PRO_5008136942" evidence="2">
    <location>
        <begin position="21"/>
        <end position="217"/>
    </location>
</feature>
<proteinExistence type="predicted"/>
<evidence type="ECO:0000256" key="1">
    <source>
        <dbReference type="PROSITE-ProRule" id="PRU00497"/>
    </source>
</evidence>
<dbReference type="InterPro" id="IPR000618">
    <property type="entry name" value="Insect_cuticle"/>
</dbReference>
<evidence type="ECO:0000256" key="2">
    <source>
        <dbReference type="SAM" id="SignalP"/>
    </source>
</evidence>
<dbReference type="InterPro" id="IPR050468">
    <property type="entry name" value="Cuticle_Struct_Prot"/>
</dbReference>
<organism evidence="3 4">
    <name type="scientific">Anopheles melas</name>
    <dbReference type="NCBI Taxonomy" id="34690"/>
    <lineage>
        <taxon>Eukaryota</taxon>
        <taxon>Metazoa</taxon>
        <taxon>Ecdysozoa</taxon>
        <taxon>Arthropoda</taxon>
        <taxon>Hexapoda</taxon>
        <taxon>Insecta</taxon>
        <taxon>Pterygota</taxon>
        <taxon>Neoptera</taxon>
        <taxon>Endopterygota</taxon>
        <taxon>Diptera</taxon>
        <taxon>Nematocera</taxon>
        <taxon>Culicoidea</taxon>
        <taxon>Culicidae</taxon>
        <taxon>Anophelinae</taxon>
        <taxon>Anopheles</taxon>
    </lineage>
</organism>
<dbReference type="GO" id="GO:0062129">
    <property type="term" value="C:chitin-based extracellular matrix"/>
    <property type="evidence" value="ECO:0007669"/>
    <property type="project" value="TreeGrafter"/>
</dbReference>
<dbReference type="PROSITE" id="PS51155">
    <property type="entry name" value="CHIT_BIND_RR_2"/>
    <property type="match status" value="1"/>
</dbReference>
<dbReference type="PRINTS" id="PR00947">
    <property type="entry name" value="CUTICLE"/>
</dbReference>
<name>A0A182TJ29_9DIPT</name>
<sequence>MQQQVVAFLVLCTLVGAAVGAPVDSGATPYIVQYENNNAQSEGYNFGFELSDEQRRKEEGTIRYSKDEEGKDVQFVAVQGHYSYVGDDGRTYWVEYVADENGYRSRMGTGDYDTDRKLELSGGERAGHWRVLSRLNSTRWPSADLRMVTVLVGGVVHPVRLAVRTDERVRALHEQRLHVLALGILHIPVGADFRSDLPVAKLVAAERRGNGKSRNRG</sequence>
<dbReference type="PANTHER" id="PTHR10380:SF192">
    <property type="entry name" value="GEO02312P1"/>
    <property type="match status" value="1"/>
</dbReference>
<feature type="signal peptide" evidence="2">
    <location>
        <begin position="1"/>
        <end position="20"/>
    </location>
</feature>
<dbReference type="Proteomes" id="UP000075902">
    <property type="component" value="Unassembled WGS sequence"/>
</dbReference>
<reference evidence="3" key="2">
    <citation type="submission" date="2020-05" db="UniProtKB">
        <authorList>
            <consortium name="EnsemblMetazoa"/>
        </authorList>
    </citation>
    <scope>IDENTIFICATION</scope>
    <source>
        <strain evidence="3">CM1001059</strain>
    </source>
</reference>
<dbReference type="GO" id="GO:0008010">
    <property type="term" value="F:structural constituent of chitin-based larval cuticle"/>
    <property type="evidence" value="ECO:0007669"/>
    <property type="project" value="TreeGrafter"/>
</dbReference>
<dbReference type="Pfam" id="PF00379">
    <property type="entry name" value="Chitin_bind_4"/>
    <property type="match status" value="1"/>
</dbReference>
<dbReference type="STRING" id="34690.A0A182TJ29"/>
<reference evidence="4" key="1">
    <citation type="submission" date="2014-01" db="EMBL/GenBank/DDBJ databases">
        <title>The Genome Sequence of Anopheles melas CM1001059_A (V2).</title>
        <authorList>
            <consortium name="The Broad Institute Genomics Platform"/>
            <person name="Neafsey D.E."/>
            <person name="Besansky N."/>
            <person name="Howell P."/>
            <person name="Walton C."/>
            <person name="Young S.K."/>
            <person name="Zeng Q."/>
            <person name="Gargeya S."/>
            <person name="Fitzgerald M."/>
            <person name="Haas B."/>
            <person name="Abouelleil A."/>
            <person name="Allen A.W."/>
            <person name="Alvarado L."/>
            <person name="Arachchi H.M."/>
            <person name="Berlin A.M."/>
            <person name="Chapman S.B."/>
            <person name="Gainer-Dewar J."/>
            <person name="Goldberg J."/>
            <person name="Griggs A."/>
            <person name="Gujja S."/>
            <person name="Hansen M."/>
            <person name="Howarth C."/>
            <person name="Imamovic A."/>
            <person name="Ireland A."/>
            <person name="Larimer J."/>
            <person name="McCowan C."/>
            <person name="Murphy C."/>
            <person name="Pearson M."/>
            <person name="Poon T.W."/>
            <person name="Priest M."/>
            <person name="Roberts A."/>
            <person name="Saif S."/>
            <person name="Shea T."/>
            <person name="Sisk P."/>
            <person name="Sykes S."/>
            <person name="Wortman J."/>
            <person name="Nusbaum C."/>
            <person name="Birren B."/>
        </authorList>
    </citation>
    <scope>NUCLEOTIDE SEQUENCE [LARGE SCALE GENOMIC DNA]</scope>
    <source>
        <strain evidence="4">CM1001059</strain>
    </source>
</reference>
<dbReference type="VEuPathDB" id="VectorBase:AMEC003210"/>
<keyword evidence="2" id="KW-0732">Signal</keyword>
<evidence type="ECO:0000313" key="3">
    <source>
        <dbReference type="EnsemblMetazoa" id="AMEC003210-PA"/>
    </source>
</evidence>